<comment type="caution">
    <text evidence="1">The sequence shown here is derived from an EMBL/GenBank/DDBJ whole genome shotgun (WGS) entry which is preliminary data.</text>
</comment>
<reference evidence="1 2" key="1">
    <citation type="journal article" date="2022" name="Nat. Ecol. Evol.">
        <title>A masculinizing supergene underlies an exaggerated male reproductive morph in a spider.</title>
        <authorList>
            <person name="Hendrickx F."/>
            <person name="De Corte Z."/>
            <person name="Sonet G."/>
            <person name="Van Belleghem S.M."/>
            <person name="Kostlbacher S."/>
            <person name="Vangestel C."/>
        </authorList>
    </citation>
    <scope>NUCLEOTIDE SEQUENCE [LARGE SCALE GENOMIC DNA]</scope>
    <source>
        <strain evidence="1">W744_W776</strain>
    </source>
</reference>
<organism evidence="1 2">
    <name type="scientific">Oedothorax gibbosus</name>
    <dbReference type="NCBI Taxonomy" id="931172"/>
    <lineage>
        <taxon>Eukaryota</taxon>
        <taxon>Metazoa</taxon>
        <taxon>Ecdysozoa</taxon>
        <taxon>Arthropoda</taxon>
        <taxon>Chelicerata</taxon>
        <taxon>Arachnida</taxon>
        <taxon>Araneae</taxon>
        <taxon>Araneomorphae</taxon>
        <taxon>Entelegynae</taxon>
        <taxon>Araneoidea</taxon>
        <taxon>Linyphiidae</taxon>
        <taxon>Erigoninae</taxon>
        <taxon>Oedothorax</taxon>
    </lineage>
</organism>
<evidence type="ECO:0000313" key="2">
    <source>
        <dbReference type="Proteomes" id="UP000827092"/>
    </source>
</evidence>
<dbReference type="EMBL" id="JAFNEN010001123">
    <property type="protein sequence ID" value="KAG8174854.1"/>
    <property type="molecule type" value="Genomic_DNA"/>
</dbReference>
<name>A0AAV6TT74_9ARAC</name>
<keyword evidence="2" id="KW-1185">Reference proteome</keyword>
<accession>A0AAV6TT74</accession>
<evidence type="ECO:0000313" key="1">
    <source>
        <dbReference type="EMBL" id="KAG8174854.1"/>
    </source>
</evidence>
<feature type="non-terminal residue" evidence="1">
    <location>
        <position position="53"/>
    </location>
</feature>
<protein>
    <submittedName>
        <fullName evidence="1">Uncharacterized protein</fullName>
    </submittedName>
</protein>
<sequence length="53" mass="6029">MQHDAITVTRATVINIHGGTKSAETTALQLFDWLLHVMLAKEEKNHQSKTRKE</sequence>
<proteinExistence type="predicted"/>
<dbReference type="AlphaFoldDB" id="A0AAV6TT74"/>
<dbReference type="Proteomes" id="UP000827092">
    <property type="component" value="Unassembled WGS sequence"/>
</dbReference>
<gene>
    <name evidence="1" type="ORF">JTE90_007780</name>
</gene>